<keyword evidence="2" id="KW-1185">Reference proteome</keyword>
<comment type="caution">
    <text evidence="1">The sequence shown here is derived from an EMBL/GenBank/DDBJ whole genome shotgun (WGS) entry which is preliminary data.</text>
</comment>
<sequence>MVLDVFTHLFNTDVLSPVLKSLRAFFMPFYLGHPLLLPFLPLYGTPASVAVHRAVCSRAWLVVNINNF</sequence>
<gene>
    <name evidence="1" type="ORF">SAMN06295970_1523</name>
</gene>
<evidence type="ECO:0000313" key="1">
    <source>
        <dbReference type="EMBL" id="SMP82066.1"/>
    </source>
</evidence>
<reference evidence="1 2" key="1">
    <citation type="submission" date="2017-05" db="EMBL/GenBank/DDBJ databases">
        <authorList>
            <person name="Varghese N."/>
            <person name="Submissions S."/>
        </authorList>
    </citation>
    <scope>NUCLEOTIDE SEQUENCE [LARGE SCALE GENOMIC DNA]</scope>
    <source>
        <strain evidence="1 2">DSM 26001</strain>
    </source>
</reference>
<name>A0ABY1QWM4_9BURK</name>
<organism evidence="1 2">
    <name type="scientific">Noviherbaspirillum suwonense</name>
    <dbReference type="NCBI Taxonomy" id="1224511"/>
    <lineage>
        <taxon>Bacteria</taxon>
        <taxon>Pseudomonadati</taxon>
        <taxon>Pseudomonadota</taxon>
        <taxon>Betaproteobacteria</taxon>
        <taxon>Burkholderiales</taxon>
        <taxon>Oxalobacteraceae</taxon>
        <taxon>Noviherbaspirillum</taxon>
    </lineage>
</organism>
<dbReference type="Proteomes" id="UP001158049">
    <property type="component" value="Unassembled WGS sequence"/>
</dbReference>
<evidence type="ECO:0000313" key="2">
    <source>
        <dbReference type="Proteomes" id="UP001158049"/>
    </source>
</evidence>
<proteinExistence type="predicted"/>
<accession>A0ABY1QWM4</accession>
<dbReference type="EMBL" id="FXUL01000052">
    <property type="protein sequence ID" value="SMP82066.1"/>
    <property type="molecule type" value="Genomic_DNA"/>
</dbReference>
<protein>
    <submittedName>
        <fullName evidence="1">Uncharacterized protein</fullName>
    </submittedName>
</protein>